<reference evidence="1" key="1">
    <citation type="submission" date="2023-04" db="EMBL/GenBank/DDBJ databases">
        <authorList>
            <consortium name="ELIXIR-Norway"/>
        </authorList>
    </citation>
    <scope>NUCLEOTIDE SEQUENCE [LARGE SCALE GENOMIC DNA]</scope>
</reference>
<keyword evidence="2" id="KW-1185">Reference proteome</keyword>
<organism evidence="1 2">
    <name type="scientific">Rangifer tarandus platyrhynchus</name>
    <name type="common">Svalbard reindeer</name>
    <dbReference type="NCBI Taxonomy" id="3082113"/>
    <lineage>
        <taxon>Eukaryota</taxon>
        <taxon>Metazoa</taxon>
        <taxon>Chordata</taxon>
        <taxon>Craniata</taxon>
        <taxon>Vertebrata</taxon>
        <taxon>Euteleostomi</taxon>
        <taxon>Mammalia</taxon>
        <taxon>Eutheria</taxon>
        <taxon>Laurasiatheria</taxon>
        <taxon>Artiodactyla</taxon>
        <taxon>Ruminantia</taxon>
        <taxon>Pecora</taxon>
        <taxon>Cervidae</taxon>
        <taxon>Odocoileinae</taxon>
        <taxon>Rangifer</taxon>
    </lineage>
</organism>
<proteinExistence type="predicted"/>
<evidence type="ECO:0000313" key="2">
    <source>
        <dbReference type="Proteomes" id="UP001176941"/>
    </source>
</evidence>
<name>A0ABN9A118_RANTA</name>
<gene>
    <name evidence="1" type="ORF">MRATA1EN1_LOCUS28435</name>
</gene>
<accession>A0ABN9A118</accession>
<sequence>MLTLLTWLSENLNLNIAGETQNQVTGSILAQYPLSRPQRHKCMVYHPLSPGMMVGLLGVCVGSGGTSKSTCLEFVLECVWWLRGKEPTSQCGTPRFNPWVGKILWRRKWQPIPVFLPEESHGQRSLAAYSSWGRRVRHNLATKLQCPFQRGIYQSFVVIYQED</sequence>
<dbReference type="EMBL" id="OX459945">
    <property type="protein sequence ID" value="CAI9179473.1"/>
    <property type="molecule type" value="Genomic_DNA"/>
</dbReference>
<evidence type="ECO:0000313" key="1">
    <source>
        <dbReference type="EMBL" id="CAI9179473.1"/>
    </source>
</evidence>
<protein>
    <submittedName>
        <fullName evidence="1">Uncharacterized protein</fullName>
    </submittedName>
</protein>
<dbReference type="Proteomes" id="UP001176941">
    <property type="component" value="Chromosome 9"/>
</dbReference>